<evidence type="ECO:0000256" key="3">
    <source>
        <dbReference type="ARBA" id="ARBA00022448"/>
    </source>
</evidence>
<feature type="transmembrane region" description="Helical" evidence="9">
    <location>
        <begin position="107"/>
        <end position="125"/>
    </location>
</feature>
<sequence>MGGLDLIIPLPVPIFLRLGLLFFPTTTIRLRRMWSFRSVLLLSIILVFSTNLSIQQINSNSIYHYVWSWLITNDFSLELGYLLDPLTSIMSILITTVRIAVLEVNPLFLTLCAVLLFAGSIAKSAQFPLHV</sequence>
<name>A0A1C9IIH7_9GENT</name>
<comment type="similarity">
    <text evidence="2">Belongs to the complex I subunit 5 family.</text>
</comment>
<comment type="subcellular location">
    <subcellularLocation>
        <location evidence="1">Membrane</location>
        <topology evidence="1">Multi-pass membrane protein</topology>
    </subcellularLocation>
</comment>
<keyword evidence="8 9" id="KW-0472">Membrane</keyword>
<evidence type="ECO:0000313" key="11">
    <source>
        <dbReference type="EMBL" id="AOP04341.1"/>
    </source>
</evidence>
<evidence type="ECO:0000256" key="7">
    <source>
        <dbReference type="ARBA" id="ARBA00023027"/>
    </source>
</evidence>
<protein>
    <submittedName>
        <fullName evidence="11">Truncated NADH-plastoquinone oxidoreductase subunit 5</fullName>
    </submittedName>
</protein>
<organism evidence="11">
    <name type="scientific">Gentiana lawrencei var. farreri</name>
    <dbReference type="NCBI Taxonomy" id="156521"/>
    <lineage>
        <taxon>Eukaryota</taxon>
        <taxon>Viridiplantae</taxon>
        <taxon>Streptophyta</taxon>
        <taxon>Embryophyta</taxon>
        <taxon>Tracheophyta</taxon>
        <taxon>Spermatophyta</taxon>
        <taxon>Magnoliopsida</taxon>
        <taxon>eudicotyledons</taxon>
        <taxon>Gunneridae</taxon>
        <taxon>Pentapetalae</taxon>
        <taxon>asterids</taxon>
        <taxon>lamiids</taxon>
        <taxon>Gentianales</taxon>
        <taxon>Gentianaceae</taxon>
        <taxon>Gentianeae</taxon>
        <taxon>Gentianinae</taxon>
        <taxon>Gentiana</taxon>
    </lineage>
</organism>
<dbReference type="GO" id="GO:0008137">
    <property type="term" value="F:NADH dehydrogenase (ubiquinone) activity"/>
    <property type="evidence" value="ECO:0007669"/>
    <property type="project" value="InterPro"/>
</dbReference>
<reference evidence="11" key="1">
    <citation type="submission" date="2016-04" db="EMBL/GenBank/DDBJ databases">
        <authorList>
            <person name="Evans L.H."/>
            <person name="Alamgir A."/>
            <person name="Owens N."/>
            <person name="Weber N.D."/>
            <person name="Virtaneva K."/>
            <person name="Barbian K."/>
            <person name="Babar A."/>
            <person name="Rosenke K."/>
        </authorList>
    </citation>
    <scope>NUCLEOTIDE SEQUENCE</scope>
</reference>
<evidence type="ECO:0000256" key="1">
    <source>
        <dbReference type="ARBA" id="ARBA00004141"/>
    </source>
</evidence>
<evidence type="ECO:0000256" key="4">
    <source>
        <dbReference type="ARBA" id="ARBA00022692"/>
    </source>
</evidence>
<feature type="transmembrane region" description="Helical" evidence="9">
    <location>
        <begin position="6"/>
        <end position="27"/>
    </location>
</feature>
<feature type="transmembrane region" description="Helical" evidence="9">
    <location>
        <begin position="39"/>
        <end position="59"/>
    </location>
</feature>
<dbReference type="GO" id="GO:0016020">
    <property type="term" value="C:membrane"/>
    <property type="evidence" value="ECO:0007669"/>
    <property type="project" value="UniProtKB-SubCell"/>
</dbReference>
<dbReference type="GO" id="GO:0042773">
    <property type="term" value="P:ATP synthesis coupled electron transport"/>
    <property type="evidence" value="ECO:0007669"/>
    <property type="project" value="InterPro"/>
</dbReference>
<evidence type="ECO:0000256" key="2">
    <source>
        <dbReference type="ARBA" id="ARBA00008200"/>
    </source>
</evidence>
<feature type="transmembrane region" description="Helical" evidence="9">
    <location>
        <begin position="79"/>
        <end position="100"/>
    </location>
</feature>
<dbReference type="PRINTS" id="PR01435">
    <property type="entry name" value="NPOXDRDTASE5"/>
</dbReference>
<keyword evidence="11" id="KW-0934">Plastid</keyword>
<keyword evidence="5" id="KW-1278">Translocase</keyword>
<proteinExistence type="inferred from homology"/>
<keyword evidence="4 9" id="KW-0812">Transmembrane</keyword>
<evidence type="ECO:0000259" key="10">
    <source>
        <dbReference type="Pfam" id="PF00662"/>
    </source>
</evidence>
<keyword evidence="11" id="KW-0150">Chloroplast</keyword>
<feature type="domain" description="NADH-Ubiquinone oxidoreductase (complex I) chain 5 N-terminal" evidence="10">
    <location>
        <begin position="69"/>
        <end position="99"/>
    </location>
</feature>
<dbReference type="PANTHER" id="PTHR42829:SF2">
    <property type="entry name" value="NADH-UBIQUINONE OXIDOREDUCTASE CHAIN 5"/>
    <property type="match status" value="1"/>
</dbReference>
<evidence type="ECO:0000256" key="9">
    <source>
        <dbReference type="SAM" id="Phobius"/>
    </source>
</evidence>
<evidence type="ECO:0000256" key="8">
    <source>
        <dbReference type="ARBA" id="ARBA00023136"/>
    </source>
</evidence>
<evidence type="ECO:0000256" key="5">
    <source>
        <dbReference type="ARBA" id="ARBA00022967"/>
    </source>
</evidence>
<dbReference type="InterPro" id="IPR001516">
    <property type="entry name" value="Proton_antipo_N"/>
</dbReference>
<keyword evidence="7" id="KW-0520">NAD</keyword>
<accession>A0A1C9IIH7</accession>
<dbReference type="PANTHER" id="PTHR42829">
    <property type="entry name" value="NADH-UBIQUINONE OXIDOREDUCTASE CHAIN 5"/>
    <property type="match status" value="1"/>
</dbReference>
<geneLocation type="chloroplast" evidence="11"/>
<keyword evidence="6 9" id="KW-1133">Transmembrane helix</keyword>
<dbReference type="GO" id="GO:0015990">
    <property type="term" value="P:electron transport coupled proton transport"/>
    <property type="evidence" value="ECO:0007669"/>
    <property type="project" value="TreeGrafter"/>
</dbReference>
<dbReference type="Pfam" id="PF00662">
    <property type="entry name" value="Proton_antipo_N"/>
    <property type="match status" value="1"/>
</dbReference>
<dbReference type="GO" id="GO:0003954">
    <property type="term" value="F:NADH dehydrogenase activity"/>
    <property type="evidence" value="ECO:0007669"/>
    <property type="project" value="TreeGrafter"/>
</dbReference>
<gene>
    <name evidence="11" type="primary">ndhF</name>
</gene>
<keyword evidence="3" id="KW-0813">Transport</keyword>
<dbReference type="InterPro" id="IPR003945">
    <property type="entry name" value="NU5C-like"/>
</dbReference>
<evidence type="ECO:0000256" key="6">
    <source>
        <dbReference type="ARBA" id="ARBA00022989"/>
    </source>
</evidence>
<dbReference type="GO" id="GO:0009507">
    <property type="term" value="C:chloroplast"/>
    <property type="evidence" value="ECO:0007669"/>
    <property type="project" value="TreeGrafter"/>
</dbReference>
<dbReference type="AlphaFoldDB" id="A0A1C9IIH7"/>
<dbReference type="EMBL" id="KX096882">
    <property type="protein sequence ID" value="AOP04341.1"/>
    <property type="molecule type" value="Genomic_DNA"/>
</dbReference>